<evidence type="ECO:0000313" key="4">
    <source>
        <dbReference type="EMBL" id="KAK2629133.1"/>
    </source>
</evidence>
<feature type="region of interest" description="Disordered" evidence="2">
    <location>
        <begin position="166"/>
        <end position="265"/>
    </location>
</feature>
<feature type="region of interest" description="Disordered" evidence="2">
    <location>
        <begin position="1"/>
        <end position="26"/>
    </location>
</feature>
<proteinExistence type="inferred from homology"/>
<dbReference type="PANTHER" id="PTHR23079:SF14">
    <property type="entry name" value="RNA-DEPENDENT RNA POLYMERASE"/>
    <property type="match status" value="1"/>
</dbReference>
<comment type="caution">
    <text evidence="4">The sequence shown here is derived from an EMBL/GenBank/DDBJ whole genome shotgun (WGS) entry which is preliminary data.</text>
</comment>
<dbReference type="GO" id="GO:0031380">
    <property type="term" value="C:nuclear RNA-directed RNA polymerase complex"/>
    <property type="evidence" value="ECO:0007669"/>
    <property type="project" value="TreeGrafter"/>
</dbReference>
<keyword evidence="1" id="KW-0808">Transferase</keyword>
<name>A0AAD9WGC7_9HELO</name>
<protein>
    <recommendedName>
        <fullName evidence="1">RNA-dependent RNA polymerase</fullName>
        <ecNumber evidence="1">2.7.7.48</ecNumber>
    </recommendedName>
</protein>
<dbReference type="InterPro" id="IPR057596">
    <property type="entry name" value="RDRP_core"/>
</dbReference>
<dbReference type="Gene3D" id="1.10.8.790">
    <property type="entry name" value="RNA-dependent RNA polymerase, slab domain, helical subdomain-like"/>
    <property type="match status" value="1"/>
</dbReference>
<dbReference type="GO" id="GO:0003723">
    <property type="term" value="F:RNA binding"/>
    <property type="evidence" value="ECO:0007669"/>
    <property type="project" value="UniProtKB-KW"/>
</dbReference>
<dbReference type="Proteomes" id="UP001285354">
    <property type="component" value="Unassembled WGS sequence"/>
</dbReference>
<comment type="similarity">
    <text evidence="1">Belongs to the RdRP family.</text>
</comment>
<evidence type="ECO:0000256" key="2">
    <source>
        <dbReference type="SAM" id="MobiDB-lite"/>
    </source>
</evidence>
<organism evidence="4 5">
    <name type="scientific">Diplocarpon rosae</name>
    <dbReference type="NCBI Taxonomy" id="946125"/>
    <lineage>
        <taxon>Eukaryota</taxon>
        <taxon>Fungi</taxon>
        <taxon>Dikarya</taxon>
        <taxon>Ascomycota</taxon>
        <taxon>Pezizomycotina</taxon>
        <taxon>Leotiomycetes</taxon>
        <taxon>Helotiales</taxon>
        <taxon>Drepanopezizaceae</taxon>
        <taxon>Diplocarpon</taxon>
    </lineage>
</organism>
<dbReference type="GO" id="GO:0003968">
    <property type="term" value="F:RNA-directed RNA polymerase activity"/>
    <property type="evidence" value="ECO:0007669"/>
    <property type="project" value="UniProtKB-KW"/>
</dbReference>
<gene>
    <name evidence="4" type="ORF">QTJ16_002236</name>
</gene>
<feature type="compositionally biased region" description="Polar residues" evidence="2">
    <location>
        <begin position="223"/>
        <end position="265"/>
    </location>
</feature>
<evidence type="ECO:0000256" key="1">
    <source>
        <dbReference type="RuleBase" id="RU363098"/>
    </source>
</evidence>
<dbReference type="InterPro" id="IPR007855">
    <property type="entry name" value="RDRP"/>
</dbReference>
<dbReference type="EC" id="2.7.7.48" evidence="1"/>
<evidence type="ECO:0000259" key="3">
    <source>
        <dbReference type="Pfam" id="PF05183"/>
    </source>
</evidence>
<keyword evidence="1" id="KW-0696">RNA-directed RNA polymerase</keyword>
<dbReference type="EMBL" id="JAUBYV010000002">
    <property type="protein sequence ID" value="KAK2629133.1"/>
    <property type="molecule type" value="Genomic_DNA"/>
</dbReference>
<keyword evidence="1" id="KW-0548">Nucleotidyltransferase</keyword>
<keyword evidence="5" id="KW-1185">Reference proteome</keyword>
<feature type="compositionally biased region" description="Basic and acidic residues" evidence="2">
    <location>
        <begin position="178"/>
        <end position="188"/>
    </location>
</feature>
<dbReference type="Pfam" id="PF05183">
    <property type="entry name" value="RdRP"/>
    <property type="match status" value="1"/>
</dbReference>
<dbReference type="PANTHER" id="PTHR23079">
    <property type="entry name" value="RNA-DEPENDENT RNA POLYMERASE"/>
    <property type="match status" value="1"/>
</dbReference>
<reference evidence="4" key="1">
    <citation type="submission" date="2023-06" db="EMBL/GenBank/DDBJ databases">
        <title>Draft genome of Marssonina rosae.</title>
        <authorList>
            <person name="Cheng Q."/>
        </authorList>
    </citation>
    <scope>NUCLEOTIDE SEQUENCE</scope>
    <source>
        <strain evidence="4">R4</strain>
    </source>
</reference>
<dbReference type="GO" id="GO:0030422">
    <property type="term" value="P:siRNA processing"/>
    <property type="evidence" value="ECO:0007669"/>
    <property type="project" value="TreeGrafter"/>
</dbReference>
<accession>A0AAD9WGC7</accession>
<evidence type="ECO:0000313" key="5">
    <source>
        <dbReference type="Proteomes" id="UP001285354"/>
    </source>
</evidence>
<sequence length="1333" mass="150718">MATMKSNIAEPPGTPSGRVTTTSTDDRTLDSRVLDTRIGFICSEWDLGLSFDNPGSLEYKCCEVIRFCCHKNIFDRAYKEFTKEATAIYQGWINKPRGERGTIPDATRRQRRPVNPAEREELQRCFLATFKYFRDAFQKLNGGTPPSIKVKADNYRRQLEQEAAIVPISGALSPHPRVNNEKRQREESFADVPSTKKSKDTKGPDLPPHQSSRMAPPRDRSLMQETRQPRSVNTSFASTVPSVFSQDEQSSSFQNTQTTVPDTSFGQETEDAFTTLQDDKHVSSSDYLSSSFDAHVRNLLEEEILHDHLTASGNPAEEELSQDLLGIAIENGSVSDDESSEVDAAKHVKGQLERTFPELPRSLSRATPCVAYEIIRVFLHADVPISLYNGRINAGWNDYDVLWRSLRDLEVLQGKPFPERSSKEAWACVLNNYEKGFHAVVLAGSLVFAPDDCEDIFKLKLAPLKLDKSHRLGRRFGHDRFLEISIPALSGRKIPPSLACLGKRGASVVIEWLVDSTHHFIGRGWKPFMVRENDRPKRHIFARDAEKSDPTFRVYFFAVEGCTGRPLLSIPQLLNCIRPTKENEEEPFLKLFNRTSLALSRNDATIVLSHEQIRALPNDIVFGNDPNNVMNDGAGRMSPSLALKITQKLGLSYLPAAFQGRIGEAKGLWIADHHYKGPEEWIETYPSQRKWKREKSSDEGWYDPSQRTLEVLKCSGPLRSAELNFQFLPLLMDRAKDKALMKQDLSNILKDGLSLKVEEIKKAMESPLSLRQWVRAKNANLKDRQLGTITYKAGIPAVREERLNSLLDAGFIPQGLRFLRDLAKAVIKDAGEELKARLNIGVGRSTYAYMVPDFWEVLEADEVYMDFSSFVDNISGFSGSNLCDEVLVARSPAHFVSDIQKVKSVIRAELVGLKDVIVFSLKGNPSLANKLSGGDYDGDIAWVCWEPSIVKNFENAEVPETIDLVARGLLGQDKRAYKDLVRSAKPEDQTSEFLKRSFEFNLRQSLLGIVTSFKESVCYTQKSVNTEEARILSQLASCLVDAKKQGYIFDEDYWTVLKKDVVPIKTMPLKYKTEDPVPGADHIIDHLKWEAQEALEKAMIDFYARDSKSPVVDNHTKDLRPRPQLELEPPSWDMDLAKYYYNMAEISEDPQGKKLLNDLQTDIAELKKSWVEKFRLRNKSNRNPNSKDDEESISDFTEFVSNLHERFHDIKPRQETIVSRCLMATPGQNPEFSPWELLKASTAVASYADFRHPRNPSTLPVSNFVWWMAGRQLMHLKAMCGENPPHLVTETMYSCLKPDPSGIRRLISNGQASSLEDNASIANVDDLEAIDDD</sequence>
<keyword evidence="1" id="KW-0694">RNA-binding</keyword>
<comment type="catalytic activity">
    <reaction evidence="1">
        <text>RNA(n) + a ribonucleoside 5'-triphosphate = RNA(n+1) + diphosphate</text>
        <dbReference type="Rhea" id="RHEA:21248"/>
        <dbReference type="Rhea" id="RHEA-COMP:14527"/>
        <dbReference type="Rhea" id="RHEA-COMP:17342"/>
        <dbReference type="ChEBI" id="CHEBI:33019"/>
        <dbReference type="ChEBI" id="CHEBI:61557"/>
        <dbReference type="ChEBI" id="CHEBI:140395"/>
        <dbReference type="EC" id="2.7.7.48"/>
    </reaction>
</comment>
<feature type="domain" description="RDRP core" evidence="3">
    <location>
        <begin position="457"/>
        <end position="1089"/>
    </location>
</feature>